<dbReference type="AlphaFoldDB" id="A0AAP4FGC0"/>
<sequence>MNGHTPQTPGPHSTGQQQAGAKRATPWIAGISAAIAVIVLVAGIIWITTRGGDENKANQPSPEASSTTTESNEASGSTGPSESGPQPSATDSASESPSRSEESESDDSSESAEDPGTGINVLEGKLPKAGDPAPSNAIDANRTREDKGSLVASIQVPSGNIGCNIYKPAADNDRMGNQIMCTVDSWKTNPPELFSKNAPHHSQKDDALVAITQVDRKPYYGSALVGDKCYKKDVCEKGFEGQVLDYGTVVKHGDYVCQSEKVGLTCWNTKTGRTIFMSKDDLRVF</sequence>
<dbReference type="Proteomes" id="UP001240483">
    <property type="component" value="Unassembled WGS sequence"/>
</dbReference>
<feature type="compositionally biased region" description="Acidic residues" evidence="1">
    <location>
        <begin position="103"/>
        <end position="113"/>
    </location>
</feature>
<keyword evidence="2" id="KW-0812">Transmembrane</keyword>
<feature type="region of interest" description="Disordered" evidence="1">
    <location>
        <begin position="1"/>
        <end position="21"/>
    </location>
</feature>
<accession>A0AAP4FGC0</accession>
<feature type="compositionally biased region" description="Low complexity" evidence="1">
    <location>
        <begin position="60"/>
        <end position="79"/>
    </location>
</feature>
<evidence type="ECO:0000256" key="1">
    <source>
        <dbReference type="SAM" id="MobiDB-lite"/>
    </source>
</evidence>
<comment type="caution">
    <text evidence="3">The sequence shown here is derived from an EMBL/GenBank/DDBJ whole genome shotgun (WGS) entry which is preliminary data.</text>
</comment>
<evidence type="ECO:0000313" key="3">
    <source>
        <dbReference type="EMBL" id="MDK6274737.1"/>
    </source>
</evidence>
<feature type="transmembrane region" description="Helical" evidence="2">
    <location>
        <begin position="27"/>
        <end position="47"/>
    </location>
</feature>
<reference evidence="3" key="1">
    <citation type="submission" date="2023-05" db="EMBL/GenBank/DDBJ databases">
        <title>Cataloging the Phylogenetic Diversity of Human Bladder Bacteria.</title>
        <authorList>
            <person name="Du J."/>
        </authorList>
    </citation>
    <scope>NUCLEOTIDE SEQUENCE</scope>
    <source>
        <strain evidence="3">UMB9978</strain>
    </source>
</reference>
<gene>
    <name evidence="3" type="ORF">QP116_03080</name>
</gene>
<organism evidence="3 4">
    <name type="scientific">Pseudoglutamicibacter cumminsii</name>
    <dbReference type="NCBI Taxonomy" id="156979"/>
    <lineage>
        <taxon>Bacteria</taxon>
        <taxon>Bacillati</taxon>
        <taxon>Actinomycetota</taxon>
        <taxon>Actinomycetes</taxon>
        <taxon>Micrococcales</taxon>
        <taxon>Micrococcaceae</taxon>
        <taxon>Pseudoglutamicibacter</taxon>
    </lineage>
</organism>
<name>A0AAP4FGC0_9MICC</name>
<dbReference type="RefSeq" id="WP_285332662.1">
    <property type="nucleotide sequence ID" value="NZ_JASODW010000002.1"/>
</dbReference>
<evidence type="ECO:0000256" key="2">
    <source>
        <dbReference type="SAM" id="Phobius"/>
    </source>
</evidence>
<feature type="compositionally biased region" description="Low complexity" evidence="1">
    <location>
        <begin position="87"/>
        <end position="97"/>
    </location>
</feature>
<proteinExistence type="predicted"/>
<feature type="region of interest" description="Disordered" evidence="1">
    <location>
        <begin position="51"/>
        <end position="145"/>
    </location>
</feature>
<protein>
    <submittedName>
        <fullName evidence="3">Uncharacterized protein</fullName>
    </submittedName>
</protein>
<dbReference type="EMBL" id="JASODW010000002">
    <property type="protein sequence ID" value="MDK6274737.1"/>
    <property type="molecule type" value="Genomic_DNA"/>
</dbReference>
<feature type="compositionally biased region" description="Polar residues" evidence="1">
    <location>
        <begin position="1"/>
        <end position="19"/>
    </location>
</feature>
<evidence type="ECO:0000313" key="4">
    <source>
        <dbReference type="Proteomes" id="UP001240483"/>
    </source>
</evidence>
<keyword evidence="2" id="KW-1133">Transmembrane helix</keyword>
<keyword evidence="2" id="KW-0472">Membrane</keyword>